<name>A0A817S382_9BILA</name>
<reference evidence="9" key="1">
    <citation type="submission" date="2021-02" db="EMBL/GenBank/DDBJ databases">
        <authorList>
            <person name="Nowell W R."/>
        </authorList>
    </citation>
    <scope>NUCLEOTIDE SEQUENCE</scope>
</reference>
<dbReference type="SUPFAM" id="SSF57850">
    <property type="entry name" value="RING/U-box"/>
    <property type="match status" value="2"/>
</dbReference>
<accession>A0A817S382</accession>
<evidence type="ECO:0000259" key="8">
    <source>
        <dbReference type="PROSITE" id="PS51873"/>
    </source>
</evidence>
<dbReference type="CDD" id="cd20336">
    <property type="entry name" value="Rcat_RBR"/>
    <property type="match status" value="2"/>
</dbReference>
<keyword evidence="2" id="KW-0808">Transferase</keyword>
<dbReference type="InterPro" id="IPR051628">
    <property type="entry name" value="LUBAC_E3_Ligases"/>
</dbReference>
<evidence type="ECO:0000256" key="4">
    <source>
        <dbReference type="ARBA" id="ARBA00022737"/>
    </source>
</evidence>
<dbReference type="Proteomes" id="UP000663833">
    <property type="component" value="Unassembled WGS sequence"/>
</dbReference>
<dbReference type="PROSITE" id="PS51873">
    <property type="entry name" value="TRIAD"/>
    <property type="match status" value="1"/>
</dbReference>
<dbReference type="AlphaFoldDB" id="A0A817S382"/>
<dbReference type="GO" id="GO:0043161">
    <property type="term" value="P:proteasome-mediated ubiquitin-dependent protein catabolic process"/>
    <property type="evidence" value="ECO:0007669"/>
    <property type="project" value="TreeGrafter"/>
</dbReference>
<dbReference type="GO" id="GO:0004842">
    <property type="term" value="F:ubiquitin-protein transferase activity"/>
    <property type="evidence" value="ECO:0007669"/>
    <property type="project" value="TreeGrafter"/>
</dbReference>
<evidence type="ECO:0000256" key="3">
    <source>
        <dbReference type="ARBA" id="ARBA00022723"/>
    </source>
</evidence>
<dbReference type="GO" id="GO:0071797">
    <property type="term" value="C:LUBAC complex"/>
    <property type="evidence" value="ECO:0007669"/>
    <property type="project" value="TreeGrafter"/>
</dbReference>
<evidence type="ECO:0000256" key="1">
    <source>
        <dbReference type="ARBA" id="ARBA00004906"/>
    </source>
</evidence>
<keyword evidence="6" id="KW-0833">Ubl conjugation pathway</keyword>
<dbReference type="PANTHER" id="PTHR22770:SF13">
    <property type="entry name" value="RING-TYPE DOMAIN-CONTAINING PROTEIN"/>
    <property type="match status" value="1"/>
</dbReference>
<evidence type="ECO:0000256" key="5">
    <source>
        <dbReference type="ARBA" id="ARBA00022771"/>
    </source>
</evidence>
<evidence type="ECO:0000313" key="10">
    <source>
        <dbReference type="Proteomes" id="UP000663833"/>
    </source>
</evidence>
<dbReference type="EMBL" id="CAJNYD010000707">
    <property type="protein sequence ID" value="CAF3290620.1"/>
    <property type="molecule type" value="Genomic_DNA"/>
</dbReference>
<keyword evidence="4" id="KW-0677">Repeat</keyword>
<dbReference type="GO" id="GO:0097039">
    <property type="term" value="P:protein linear polyubiquitination"/>
    <property type="evidence" value="ECO:0007669"/>
    <property type="project" value="TreeGrafter"/>
</dbReference>
<keyword evidence="7" id="KW-0862">Zinc</keyword>
<gene>
    <name evidence="9" type="ORF">LUA448_LOCUS7194</name>
</gene>
<evidence type="ECO:0000313" key="9">
    <source>
        <dbReference type="EMBL" id="CAF3290620.1"/>
    </source>
</evidence>
<evidence type="ECO:0000256" key="2">
    <source>
        <dbReference type="ARBA" id="ARBA00022679"/>
    </source>
</evidence>
<dbReference type="GO" id="GO:0043130">
    <property type="term" value="F:ubiquitin binding"/>
    <property type="evidence" value="ECO:0007669"/>
    <property type="project" value="TreeGrafter"/>
</dbReference>
<proteinExistence type="predicted"/>
<sequence length="383" mass="44242">MSTLTEPPRATTVTKTKDEILCETCGDQLEPDHPGIQCVQGHHYCTECSANIVRLFFSEPEQNIPLRCQKCCIELIPNVFERQLTEEQLGIYINHILVFSLAKGFLRGDERLDHCPFCTNAVIRNIHAAHIFYCDHPECGKVSCLICRKACPKIEDDYAMDEEIAEMEKHFKCAELADDKHELDRYVELGQKVPCPTCGLAGMKDDACTHMTCPKCSQLWCYFCADDKHELDRYVELGQKVPCPTCGLAGMKDDACTHMTCPKCSQLWCYFCGKKVEDCERARDSNNGIFDHNHNWERNPKRCPMYLTQLSELDNRWPEDEFECLAMLHRNRSLRLLREAFEKLGEERIKQVDDHFNTITTCGFTYEEILEEDHTLIKYPQIS</sequence>
<comment type="caution">
    <text evidence="9">The sequence shown here is derived from an EMBL/GenBank/DDBJ whole genome shotgun (WGS) entry which is preliminary data.</text>
</comment>
<keyword evidence="5" id="KW-0863">Zinc-finger</keyword>
<comment type="pathway">
    <text evidence="1">Protein modification; protein ubiquitination.</text>
</comment>
<evidence type="ECO:0000256" key="7">
    <source>
        <dbReference type="ARBA" id="ARBA00022833"/>
    </source>
</evidence>
<dbReference type="GO" id="GO:0008270">
    <property type="term" value="F:zinc ion binding"/>
    <property type="evidence" value="ECO:0007669"/>
    <property type="project" value="UniProtKB-KW"/>
</dbReference>
<organism evidence="9 10">
    <name type="scientific">Rotaria socialis</name>
    <dbReference type="NCBI Taxonomy" id="392032"/>
    <lineage>
        <taxon>Eukaryota</taxon>
        <taxon>Metazoa</taxon>
        <taxon>Spiralia</taxon>
        <taxon>Gnathifera</taxon>
        <taxon>Rotifera</taxon>
        <taxon>Eurotatoria</taxon>
        <taxon>Bdelloidea</taxon>
        <taxon>Philodinida</taxon>
        <taxon>Philodinidae</taxon>
        <taxon>Rotaria</taxon>
    </lineage>
</organism>
<dbReference type="InterPro" id="IPR044066">
    <property type="entry name" value="TRIAD_supradom"/>
</dbReference>
<feature type="domain" description="RING-type" evidence="8">
    <location>
        <begin position="18"/>
        <end position="247"/>
    </location>
</feature>
<dbReference type="PANTHER" id="PTHR22770">
    <property type="entry name" value="UBIQUITIN CONJUGATING ENZYME 7 INTERACTING PROTEIN-RELATED"/>
    <property type="match status" value="1"/>
</dbReference>
<protein>
    <recommendedName>
        <fullName evidence="8">RING-type domain-containing protein</fullName>
    </recommendedName>
</protein>
<evidence type="ECO:0000256" key="6">
    <source>
        <dbReference type="ARBA" id="ARBA00022786"/>
    </source>
</evidence>
<dbReference type="Gene3D" id="1.20.120.1750">
    <property type="match status" value="1"/>
</dbReference>
<keyword evidence="3" id="KW-0479">Metal-binding</keyword>